<name>A0A2I0WVX9_9ASPA</name>
<dbReference type="EMBL" id="KZ502414">
    <property type="protein sequence ID" value="PKU79814.1"/>
    <property type="molecule type" value="Genomic_DNA"/>
</dbReference>
<sequence>MREFTRVAPSIVPLLLPLESLVLGRVGRGKLQRLIDVLCLLQEEAKGVGFSALPGWQKGVEKDLAILLGVLRGRIWTLASLRLMIKPPIKAKETTGGHGRDGNPNKSRGREKPEVEILEGEDRMPPLEPLSREELSIGYARRGAEFVRRGDDFDLRGADFERRRGDFDEWFGYDRWREDRDN</sequence>
<proteinExistence type="predicted"/>
<reference evidence="2 3" key="1">
    <citation type="journal article" date="2016" name="Sci. Rep.">
        <title>The Dendrobium catenatum Lindl. genome sequence provides insights into polysaccharide synthase, floral development and adaptive evolution.</title>
        <authorList>
            <person name="Zhang G.Q."/>
            <person name="Xu Q."/>
            <person name="Bian C."/>
            <person name="Tsai W.C."/>
            <person name="Yeh C.M."/>
            <person name="Liu K.W."/>
            <person name="Yoshida K."/>
            <person name="Zhang L.S."/>
            <person name="Chang S.B."/>
            <person name="Chen F."/>
            <person name="Shi Y."/>
            <person name="Su Y.Y."/>
            <person name="Zhang Y.Q."/>
            <person name="Chen L.J."/>
            <person name="Yin Y."/>
            <person name="Lin M."/>
            <person name="Huang H."/>
            <person name="Deng H."/>
            <person name="Wang Z.W."/>
            <person name="Zhu S.L."/>
            <person name="Zhao X."/>
            <person name="Deng C."/>
            <person name="Niu S.C."/>
            <person name="Huang J."/>
            <person name="Wang M."/>
            <person name="Liu G.H."/>
            <person name="Yang H.J."/>
            <person name="Xiao X.J."/>
            <person name="Hsiao Y.Y."/>
            <person name="Wu W.L."/>
            <person name="Chen Y.Y."/>
            <person name="Mitsuda N."/>
            <person name="Ohme-Takagi M."/>
            <person name="Luo Y.B."/>
            <person name="Van de Peer Y."/>
            <person name="Liu Z.J."/>
        </authorList>
    </citation>
    <scope>NUCLEOTIDE SEQUENCE [LARGE SCALE GENOMIC DNA]</scope>
    <source>
        <tissue evidence="2">The whole plant</tissue>
    </source>
</reference>
<dbReference type="Proteomes" id="UP000233837">
    <property type="component" value="Unassembled WGS sequence"/>
</dbReference>
<evidence type="ECO:0000313" key="2">
    <source>
        <dbReference type="EMBL" id="PKU79814.1"/>
    </source>
</evidence>
<reference evidence="2 3" key="2">
    <citation type="journal article" date="2017" name="Nature">
        <title>The Apostasia genome and the evolution of orchids.</title>
        <authorList>
            <person name="Zhang G.Q."/>
            <person name="Liu K.W."/>
            <person name="Li Z."/>
            <person name="Lohaus R."/>
            <person name="Hsiao Y.Y."/>
            <person name="Niu S.C."/>
            <person name="Wang J.Y."/>
            <person name="Lin Y.C."/>
            <person name="Xu Q."/>
            <person name="Chen L.J."/>
            <person name="Yoshida K."/>
            <person name="Fujiwara S."/>
            <person name="Wang Z.W."/>
            <person name="Zhang Y.Q."/>
            <person name="Mitsuda N."/>
            <person name="Wang M."/>
            <person name="Liu G.H."/>
            <person name="Pecoraro L."/>
            <person name="Huang H.X."/>
            <person name="Xiao X.J."/>
            <person name="Lin M."/>
            <person name="Wu X.Y."/>
            <person name="Wu W.L."/>
            <person name="Chen Y.Y."/>
            <person name="Chang S.B."/>
            <person name="Sakamoto S."/>
            <person name="Ohme-Takagi M."/>
            <person name="Yagi M."/>
            <person name="Zeng S.J."/>
            <person name="Shen C.Y."/>
            <person name="Yeh C.M."/>
            <person name="Luo Y.B."/>
            <person name="Tsai W.C."/>
            <person name="Van de Peer Y."/>
            <person name="Liu Z.J."/>
        </authorList>
    </citation>
    <scope>NUCLEOTIDE SEQUENCE [LARGE SCALE GENOMIC DNA]</scope>
    <source>
        <tissue evidence="2">The whole plant</tissue>
    </source>
</reference>
<dbReference type="AlphaFoldDB" id="A0A2I0WVX9"/>
<feature type="region of interest" description="Disordered" evidence="1">
    <location>
        <begin position="90"/>
        <end position="129"/>
    </location>
</feature>
<evidence type="ECO:0000256" key="1">
    <source>
        <dbReference type="SAM" id="MobiDB-lite"/>
    </source>
</evidence>
<keyword evidence="3" id="KW-1185">Reference proteome</keyword>
<accession>A0A2I0WVX9</accession>
<organism evidence="2 3">
    <name type="scientific">Dendrobium catenatum</name>
    <dbReference type="NCBI Taxonomy" id="906689"/>
    <lineage>
        <taxon>Eukaryota</taxon>
        <taxon>Viridiplantae</taxon>
        <taxon>Streptophyta</taxon>
        <taxon>Embryophyta</taxon>
        <taxon>Tracheophyta</taxon>
        <taxon>Spermatophyta</taxon>
        <taxon>Magnoliopsida</taxon>
        <taxon>Liliopsida</taxon>
        <taxon>Asparagales</taxon>
        <taxon>Orchidaceae</taxon>
        <taxon>Epidendroideae</taxon>
        <taxon>Malaxideae</taxon>
        <taxon>Dendrobiinae</taxon>
        <taxon>Dendrobium</taxon>
    </lineage>
</organism>
<evidence type="ECO:0000313" key="3">
    <source>
        <dbReference type="Proteomes" id="UP000233837"/>
    </source>
</evidence>
<protein>
    <submittedName>
        <fullName evidence="2">Uncharacterized protein</fullName>
    </submittedName>
</protein>
<gene>
    <name evidence="2" type="ORF">MA16_Dca024387</name>
</gene>